<evidence type="ECO:0000313" key="2">
    <source>
        <dbReference type="EMBL" id="KKK55328.1"/>
    </source>
</evidence>
<comment type="caution">
    <text evidence="2">The sequence shown here is derived from an EMBL/GenBank/DDBJ whole genome shotgun (WGS) entry which is preliminary data.</text>
</comment>
<feature type="domain" description="Tc1-like transposase DDE" evidence="1">
    <location>
        <begin position="17"/>
        <end position="168"/>
    </location>
</feature>
<dbReference type="NCBIfam" id="NF033545">
    <property type="entry name" value="transpos_IS630"/>
    <property type="match status" value="1"/>
</dbReference>
<organism evidence="2">
    <name type="scientific">marine sediment metagenome</name>
    <dbReference type="NCBI Taxonomy" id="412755"/>
    <lineage>
        <taxon>unclassified sequences</taxon>
        <taxon>metagenomes</taxon>
        <taxon>ecological metagenomes</taxon>
    </lineage>
</organism>
<dbReference type="Pfam" id="PF13358">
    <property type="entry name" value="DDE_3"/>
    <property type="match status" value="1"/>
</dbReference>
<dbReference type="InterPro" id="IPR047655">
    <property type="entry name" value="Transpos_IS630-like"/>
</dbReference>
<accession>A0A0F8WFF6</accession>
<name>A0A0F8WFF6_9ZZZZ</name>
<evidence type="ECO:0000259" key="1">
    <source>
        <dbReference type="Pfam" id="PF13358"/>
    </source>
</evidence>
<proteinExistence type="predicted"/>
<dbReference type="InterPro" id="IPR038717">
    <property type="entry name" value="Tc1-like_DDE_dom"/>
</dbReference>
<gene>
    <name evidence="2" type="ORF">LCGC14_3075640</name>
</gene>
<protein>
    <recommendedName>
        <fullName evidence="1">Tc1-like transposase DDE domain-containing protein</fullName>
    </recommendedName>
</protein>
<feature type="non-terminal residue" evidence="2">
    <location>
        <position position="186"/>
    </location>
</feature>
<sequence>MEDVLEVYQRPYDESKPMVCLDEASKQLVAETRKAISLGPGQPKRVDAEYRRCGTASVFMLNAPLEGRRHVRVREQRTRNDFAEVIRELCDQLYPAAEKIVLVMDQLNTHGTASLYQAFVPSEARRLAEKLEIHHTPKHGSWLNMAEIELSILSRQCMNDYFESREQLAGRVTCWERSRNDKQAGI</sequence>
<reference evidence="2" key="1">
    <citation type="journal article" date="2015" name="Nature">
        <title>Complex archaea that bridge the gap between prokaryotes and eukaryotes.</title>
        <authorList>
            <person name="Spang A."/>
            <person name="Saw J.H."/>
            <person name="Jorgensen S.L."/>
            <person name="Zaremba-Niedzwiedzka K."/>
            <person name="Martijn J."/>
            <person name="Lind A.E."/>
            <person name="van Eijk R."/>
            <person name="Schleper C."/>
            <person name="Guy L."/>
            <person name="Ettema T.J."/>
        </authorList>
    </citation>
    <scope>NUCLEOTIDE SEQUENCE</scope>
</reference>
<dbReference type="EMBL" id="LAZR01065546">
    <property type="protein sequence ID" value="KKK55328.1"/>
    <property type="molecule type" value="Genomic_DNA"/>
</dbReference>
<dbReference type="AlphaFoldDB" id="A0A0F8WFF6"/>